<keyword evidence="4" id="KW-0813">Transport</keyword>
<dbReference type="GO" id="GO:0017056">
    <property type="term" value="F:structural constituent of nuclear pore"/>
    <property type="evidence" value="ECO:0007669"/>
    <property type="project" value="InterPro"/>
</dbReference>
<keyword evidence="4" id="KW-0653">Protein transport</keyword>
<evidence type="ECO:0000313" key="5">
    <source>
        <dbReference type="EMBL" id="CAG8522504.1"/>
    </source>
</evidence>
<keyword evidence="6" id="KW-1185">Reference proteome</keyword>
<proteinExistence type="inferred from homology"/>
<keyword evidence="4" id="KW-0906">Nuclear pore complex</keyword>
<keyword evidence="4" id="KW-0509">mRNA transport</keyword>
<gene>
    <name evidence="5" type="ORF">ALEPTO_LOCUS4540</name>
</gene>
<comment type="similarity">
    <text evidence="2 4">Belongs to the nucleoporin interacting component (NIC) family.</text>
</comment>
<dbReference type="AlphaFoldDB" id="A0A9N9FBZ0"/>
<evidence type="ECO:0000256" key="1">
    <source>
        <dbReference type="ARBA" id="ARBA00004259"/>
    </source>
</evidence>
<dbReference type="Proteomes" id="UP000789508">
    <property type="component" value="Unassembled WGS sequence"/>
</dbReference>
<dbReference type="InterPro" id="IPR007231">
    <property type="entry name" value="Nucleoporin_int_Nup93/Nic96"/>
</dbReference>
<dbReference type="EMBL" id="CAJVPS010001058">
    <property type="protein sequence ID" value="CAG8522504.1"/>
    <property type="molecule type" value="Genomic_DNA"/>
</dbReference>
<dbReference type="GO" id="GO:0005643">
    <property type="term" value="C:nuclear pore"/>
    <property type="evidence" value="ECO:0007669"/>
    <property type="project" value="UniProtKB-SubCell"/>
</dbReference>
<accession>A0A9N9FBZ0</accession>
<comment type="caution">
    <text evidence="5">The sequence shown here is derived from an EMBL/GenBank/DDBJ whole genome shotgun (WGS) entry which is preliminary data.</text>
</comment>
<dbReference type="PANTHER" id="PTHR11225:SF4">
    <property type="entry name" value="NUCLEAR PORE COMPLEX PROTEIN NUP93"/>
    <property type="match status" value="1"/>
</dbReference>
<evidence type="ECO:0000313" key="6">
    <source>
        <dbReference type="Proteomes" id="UP000789508"/>
    </source>
</evidence>
<keyword evidence="4" id="KW-0811">Translocation</keyword>
<organism evidence="5 6">
    <name type="scientific">Ambispora leptoticha</name>
    <dbReference type="NCBI Taxonomy" id="144679"/>
    <lineage>
        <taxon>Eukaryota</taxon>
        <taxon>Fungi</taxon>
        <taxon>Fungi incertae sedis</taxon>
        <taxon>Mucoromycota</taxon>
        <taxon>Glomeromycotina</taxon>
        <taxon>Glomeromycetes</taxon>
        <taxon>Archaeosporales</taxon>
        <taxon>Ambisporaceae</taxon>
        <taxon>Ambispora</taxon>
    </lineage>
</organism>
<keyword evidence="4" id="KW-0472">Membrane</keyword>
<name>A0A9N9FBZ0_9GLOM</name>
<sequence length="646" mass="75685">NKLIIECWRALAQIVGEENVLDGHFQRNPLKELQFFNSYQKRQGTNFYELQRRLLDGARQYLEDQYDKWVDDYIAGHRKEAQMGGIPLPRNKAEAFMRAFHRPNGGKPMDHLEVIAEKIPLWGVIFTLTRCGNLTEALAVARDYERHLHRNDKTFITYFAEYLQRKRRLPREQREQLVADVKQRVKLSAKHPQDYYKLTMYHILAQLPLTTIPNTAIPSTEDYLWFNLTIVQHGKEVGGTGNESLTVGNFQKHIIQFGPNTYTSDGKEPVQYFRALLISAQFERAVDYLNKTDFSVEAVHFGIALAYYGLLRVPENQDAMATLLENSDGISAYLNFNGLIYHYVERFHLLRPRLAVHYYSFLYLYGSEQTEAARNQVELSNAYIRQLVYDTGNFEELLGNPRKHLASEIPENLPLLHIHNDVEFKAKIIAPLGKKFELDHKYKQALELLELAEEYNFVISVLNKMLGEYLWNHTHQQASIETDEDLDPKYVKQKFAQYIQERLLNHCSTMIIRDCELLLDLTEFVNFYNQKDYVRALELIERMNIIPLEADMAEMAKRNQELSGKSEEIRRNYPALMLLTMECLYEYHQQLKTRPSPGPLFDTDSFSKMHELQRKARNIMQFVGFVKNSLPSDIYNRLAHFEVLMR</sequence>
<dbReference type="GO" id="GO:0006606">
    <property type="term" value="P:protein import into nucleus"/>
    <property type="evidence" value="ECO:0007669"/>
    <property type="project" value="TreeGrafter"/>
</dbReference>
<dbReference type="OrthoDB" id="1918363at2759"/>
<evidence type="ECO:0000256" key="4">
    <source>
        <dbReference type="RuleBase" id="RU364035"/>
    </source>
</evidence>
<dbReference type="PANTHER" id="PTHR11225">
    <property type="entry name" value="NUCLEAR PORE COMPLEX PROTEIN NUP93 NUCLEOPORIN NUP93 DEAD EYE PROTEIN"/>
    <property type="match status" value="1"/>
</dbReference>
<protein>
    <recommendedName>
        <fullName evidence="4">Nuclear pore protein</fullName>
    </recommendedName>
</protein>
<keyword evidence="3 4" id="KW-0539">Nucleus</keyword>
<dbReference type="Pfam" id="PF04097">
    <property type="entry name" value="Nic96"/>
    <property type="match status" value="1"/>
</dbReference>
<evidence type="ECO:0000256" key="2">
    <source>
        <dbReference type="ARBA" id="ARBA00010186"/>
    </source>
</evidence>
<comment type="subcellular location">
    <subcellularLocation>
        <location evidence="1">Nucleus envelope</location>
    </subcellularLocation>
    <subcellularLocation>
        <location evidence="4">Nucleus</location>
        <location evidence="4">Nuclear pore complex</location>
    </subcellularLocation>
</comment>
<evidence type="ECO:0000256" key="3">
    <source>
        <dbReference type="ARBA" id="ARBA00023242"/>
    </source>
</evidence>
<dbReference type="GO" id="GO:0016973">
    <property type="term" value="P:poly(A)+ mRNA export from nucleus"/>
    <property type="evidence" value="ECO:0007669"/>
    <property type="project" value="TreeGrafter"/>
</dbReference>
<feature type="non-terminal residue" evidence="5">
    <location>
        <position position="1"/>
    </location>
</feature>
<reference evidence="5" key="1">
    <citation type="submission" date="2021-06" db="EMBL/GenBank/DDBJ databases">
        <authorList>
            <person name="Kallberg Y."/>
            <person name="Tangrot J."/>
            <person name="Rosling A."/>
        </authorList>
    </citation>
    <scope>NUCLEOTIDE SEQUENCE</scope>
    <source>
        <strain evidence="5">FL130A</strain>
    </source>
</reference>